<keyword evidence="10" id="KW-1185">Reference proteome</keyword>
<keyword evidence="8" id="KW-0175">Coiled coil</keyword>
<gene>
    <name evidence="9" type="ORF">BJI67_08675</name>
</gene>
<comment type="subcellular location">
    <subcellularLocation>
        <location evidence="7">Cell outer membrane</location>
        <topology evidence="7">Peripheral membrane protein</topology>
    </subcellularLocation>
</comment>
<organism evidence="9 10">
    <name type="scientific">Acidihalobacter aeolianus</name>
    <dbReference type="NCBI Taxonomy" id="2792603"/>
    <lineage>
        <taxon>Bacteria</taxon>
        <taxon>Pseudomonadati</taxon>
        <taxon>Pseudomonadota</taxon>
        <taxon>Gammaproteobacteria</taxon>
        <taxon>Chromatiales</taxon>
        <taxon>Ectothiorhodospiraceae</taxon>
        <taxon>Acidihalobacter</taxon>
    </lineage>
</organism>
<dbReference type="Proteomes" id="UP000095342">
    <property type="component" value="Chromosome"/>
</dbReference>
<feature type="coiled-coil region" evidence="8">
    <location>
        <begin position="199"/>
        <end position="250"/>
    </location>
</feature>
<accession>A0A1D8K853</accession>
<evidence type="ECO:0000313" key="9">
    <source>
        <dbReference type="EMBL" id="AOV17122.1"/>
    </source>
</evidence>
<evidence type="ECO:0000256" key="6">
    <source>
        <dbReference type="ARBA" id="ARBA00023237"/>
    </source>
</evidence>
<dbReference type="PIRSF" id="PIRSF001892">
    <property type="entry name" value="CyaE"/>
    <property type="match status" value="1"/>
</dbReference>
<dbReference type="GO" id="GO:0031640">
    <property type="term" value="P:killing of cells of another organism"/>
    <property type="evidence" value="ECO:0007669"/>
    <property type="project" value="UniProtKB-KW"/>
</dbReference>
<dbReference type="GO" id="GO:0015562">
    <property type="term" value="F:efflux transmembrane transporter activity"/>
    <property type="evidence" value="ECO:0007669"/>
    <property type="project" value="InterPro"/>
</dbReference>
<dbReference type="PANTHER" id="PTHR30026:SF20">
    <property type="entry name" value="OUTER MEMBRANE PROTEIN TOLC"/>
    <property type="match status" value="1"/>
</dbReference>
<dbReference type="SUPFAM" id="SSF56954">
    <property type="entry name" value="Outer membrane efflux proteins (OEP)"/>
    <property type="match status" value="1"/>
</dbReference>
<dbReference type="PANTHER" id="PTHR30026">
    <property type="entry name" value="OUTER MEMBRANE PROTEIN TOLC"/>
    <property type="match status" value="1"/>
</dbReference>
<keyword evidence="7" id="KW-0354">Hemolysis</keyword>
<name>A0A1D8K853_9GAMM</name>
<dbReference type="Pfam" id="PF02321">
    <property type="entry name" value="OEP"/>
    <property type="match status" value="2"/>
</dbReference>
<evidence type="ECO:0000256" key="7">
    <source>
        <dbReference type="PIRNR" id="PIRNR001892"/>
    </source>
</evidence>
<evidence type="ECO:0000256" key="1">
    <source>
        <dbReference type="ARBA" id="ARBA00007613"/>
    </source>
</evidence>
<protein>
    <recommendedName>
        <fullName evidence="7">Protein CyaE</fullName>
    </recommendedName>
</protein>
<evidence type="ECO:0000256" key="8">
    <source>
        <dbReference type="SAM" id="Coils"/>
    </source>
</evidence>
<comment type="function">
    <text evidence="7">CyaE is necessary for transport of calmodulin-sensitive adenylate cyclase-hemolysin (cyclolysin).</text>
</comment>
<dbReference type="EMBL" id="CP017448">
    <property type="protein sequence ID" value="AOV17122.1"/>
    <property type="molecule type" value="Genomic_DNA"/>
</dbReference>
<evidence type="ECO:0000256" key="4">
    <source>
        <dbReference type="ARBA" id="ARBA00022692"/>
    </source>
</evidence>
<keyword evidence="4" id="KW-0812">Transmembrane</keyword>
<dbReference type="InterPro" id="IPR028351">
    <property type="entry name" value="CyaE"/>
</dbReference>
<keyword evidence="2 7" id="KW-0813">Transport</keyword>
<dbReference type="InterPro" id="IPR051906">
    <property type="entry name" value="TolC-like"/>
</dbReference>
<keyword evidence="5 7" id="KW-0472">Membrane</keyword>
<proteinExistence type="inferred from homology"/>
<dbReference type="Gene3D" id="1.20.1600.10">
    <property type="entry name" value="Outer membrane efflux proteins (OEP)"/>
    <property type="match status" value="1"/>
</dbReference>
<dbReference type="GO" id="GO:1990281">
    <property type="term" value="C:efflux pump complex"/>
    <property type="evidence" value="ECO:0007669"/>
    <property type="project" value="TreeGrafter"/>
</dbReference>
<evidence type="ECO:0000256" key="2">
    <source>
        <dbReference type="ARBA" id="ARBA00022448"/>
    </source>
</evidence>
<keyword evidence="7" id="KW-0204">Cytolysis</keyword>
<evidence type="ECO:0000256" key="3">
    <source>
        <dbReference type="ARBA" id="ARBA00022452"/>
    </source>
</evidence>
<sequence length="482" mass="50570">MNLSESLHRPGAALAAVACLGVLLTTPNVDAMDPLGAYDGLGQGAGRLLAVPNMPSPAQPGGAALPSAWHGRPLSLAQLSWLALRDNPKTHAAWAQVEAEAALLGQARSAWWPTLSLSIPVQRRRTTTAAGYALPQQDTASPNLSLSFLIWDFGHRSALIAQAEATLHAQELNQNETVQAVLYSVQQAYYNLLGQRALLQTYRAALDESRQALTAAEALHRAGRVTVSDLYQARAALAQAEANLATAEQMATSDEGALASAVGLPLGAPIQLAGLDLSAPPSLSRSVNGWLQAALSENPGLRSAQYQFSAARAGLSAAERNDLPTLSFGADQGWHAQNGFGPSQQYSIGITLNVPLFTGFQHTYQVAQARAQLAQARATLDDTVNTTQLAVWQAYYAFRSATLALPSAQAQEENAAKALAAVEAQYRVGLATMQDLLTAQSTLTSARVAVLRDAINSYLALAGLSSAVGSLAPPAAETVDAP</sequence>
<keyword evidence="6 7" id="KW-0998">Cell outer membrane</keyword>
<dbReference type="KEGG" id="aaeo:BJI67_08675"/>
<keyword evidence="3" id="KW-1134">Transmembrane beta strand</keyword>
<dbReference type="GO" id="GO:0009279">
    <property type="term" value="C:cell outer membrane"/>
    <property type="evidence" value="ECO:0007669"/>
    <property type="project" value="UniProtKB-SubCell"/>
</dbReference>
<dbReference type="GO" id="GO:0015288">
    <property type="term" value="F:porin activity"/>
    <property type="evidence" value="ECO:0007669"/>
    <property type="project" value="TreeGrafter"/>
</dbReference>
<dbReference type="AlphaFoldDB" id="A0A1D8K853"/>
<comment type="similarity">
    <text evidence="1 7">Belongs to the outer membrane factor (OMF) (TC 1.B.17) family.</text>
</comment>
<evidence type="ECO:0000256" key="5">
    <source>
        <dbReference type="ARBA" id="ARBA00023136"/>
    </source>
</evidence>
<dbReference type="InterPro" id="IPR003423">
    <property type="entry name" value="OMP_efflux"/>
</dbReference>
<dbReference type="RefSeq" id="WP_070072693.1">
    <property type="nucleotide sequence ID" value="NZ_CP017448.1"/>
</dbReference>
<evidence type="ECO:0000313" key="10">
    <source>
        <dbReference type="Proteomes" id="UP000095342"/>
    </source>
</evidence>
<reference evidence="9 10" key="1">
    <citation type="submission" date="2016-09" db="EMBL/GenBank/DDBJ databases">
        <title>Acidihalobacter prosperus V6 (DSM14174).</title>
        <authorList>
            <person name="Khaleque H.N."/>
            <person name="Ramsay J.P."/>
            <person name="Murphy R.J.T."/>
            <person name="Kaksonen A.H."/>
            <person name="Boxall N.J."/>
            <person name="Watkin E.L.J."/>
        </authorList>
    </citation>
    <scope>NUCLEOTIDE SEQUENCE [LARGE SCALE GENOMIC DNA]</scope>
    <source>
        <strain evidence="9 10">V6</strain>
    </source>
</reference>